<feature type="transmembrane region" description="Helical" evidence="1">
    <location>
        <begin position="182"/>
        <end position="200"/>
    </location>
</feature>
<evidence type="ECO:0000313" key="2">
    <source>
        <dbReference type="EMBL" id="VEH69009.1"/>
    </source>
</evidence>
<feature type="transmembrane region" description="Helical" evidence="1">
    <location>
        <begin position="40"/>
        <end position="59"/>
    </location>
</feature>
<reference evidence="2 3" key="1">
    <citation type="submission" date="2018-12" db="EMBL/GenBank/DDBJ databases">
        <authorList>
            <consortium name="Pathogen Informatics"/>
        </authorList>
    </citation>
    <scope>NUCLEOTIDE SEQUENCE [LARGE SCALE GENOMIC DNA]</scope>
    <source>
        <strain evidence="2 3">NCTC12967</strain>
    </source>
</reference>
<dbReference type="Proteomes" id="UP000273044">
    <property type="component" value="Chromosome"/>
</dbReference>
<protein>
    <submittedName>
        <fullName evidence="2">ABC-2 family transporter protein</fullName>
    </submittedName>
</protein>
<proteinExistence type="predicted"/>
<keyword evidence="1" id="KW-0472">Membrane</keyword>
<accession>A0A448VRM6</accession>
<feature type="transmembrane region" description="Helical" evidence="1">
    <location>
        <begin position="65"/>
        <end position="91"/>
    </location>
</feature>
<evidence type="ECO:0000256" key="1">
    <source>
        <dbReference type="SAM" id="Phobius"/>
    </source>
</evidence>
<dbReference type="GeneID" id="64405772"/>
<gene>
    <name evidence="2" type="ORF">NCTC12967_00273</name>
</gene>
<organism evidence="2 3">
    <name type="scientific">Arachnia propionica</name>
    <dbReference type="NCBI Taxonomy" id="1750"/>
    <lineage>
        <taxon>Bacteria</taxon>
        <taxon>Bacillati</taxon>
        <taxon>Actinomycetota</taxon>
        <taxon>Actinomycetes</taxon>
        <taxon>Propionibacteriales</taxon>
        <taxon>Propionibacteriaceae</taxon>
        <taxon>Arachnia</taxon>
    </lineage>
</organism>
<dbReference type="AlphaFoldDB" id="A0A448VRM6"/>
<feature type="transmembrane region" description="Helical" evidence="1">
    <location>
        <begin position="228"/>
        <end position="252"/>
    </location>
</feature>
<dbReference type="RefSeq" id="WP_061787304.1">
    <property type="nucleotide sequence ID" value="NZ_CP072386.1"/>
</dbReference>
<keyword evidence="1" id="KW-1133">Transmembrane helix</keyword>
<keyword evidence="3" id="KW-1185">Reference proteome</keyword>
<feature type="transmembrane region" description="Helical" evidence="1">
    <location>
        <begin position="112"/>
        <end position="138"/>
    </location>
</feature>
<dbReference type="EMBL" id="LR134406">
    <property type="protein sequence ID" value="VEH69009.1"/>
    <property type="molecule type" value="Genomic_DNA"/>
</dbReference>
<feature type="transmembrane region" description="Helical" evidence="1">
    <location>
        <begin position="158"/>
        <end position="175"/>
    </location>
</feature>
<name>A0A448VRM6_9ACTN</name>
<evidence type="ECO:0000313" key="3">
    <source>
        <dbReference type="Proteomes" id="UP000273044"/>
    </source>
</evidence>
<sequence length="256" mass="26515">MTLTSSPELTAATRTPSPLTLTRTVAVEARKVTNTVSGKVLLPLGAALMAVFGLGRAFLPAADITFGRIATTACIPGSWVIMAASVLLISGEFTRREAAVTFTLDPRRGRVLAAKAVVAMGLALAAACWALIVAGVAYLLAPALAGVTLPPDLEPGRIAVVFGGLVFTALAGLALGLLTRNAVAPIVVMLVWPTVSMLVARSSEVAQKIIAWIDIEPVAALFHSSAQAWAQLGTSVLAWIVLPGAIGAWRLFRGDL</sequence>
<keyword evidence="1" id="KW-0812">Transmembrane</keyword>